<reference evidence="1" key="2">
    <citation type="submission" date="2024-10" db="UniProtKB">
        <authorList>
            <consortium name="EnsemblProtists"/>
        </authorList>
    </citation>
    <scope>IDENTIFICATION</scope>
</reference>
<dbReference type="EnsemblProtists" id="EOD13534">
    <property type="protein sequence ID" value="EOD13534"/>
    <property type="gene ID" value="EMIHUDRAFT_212640"/>
</dbReference>
<dbReference type="GO" id="GO:0006629">
    <property type="term" value="P:lipid metabolic process"/>
    <property type="evidence" value="ECO:0007669"/>
    <property type="project" value="InterPro"/>
</dbReference>
<dbReference type="HOGENOM" id="CLU_288114_0_0_1"/>
<dbReference type="GO" id="GO:0008374">
    <property type="term" value="F:O-acyltransferase activity"/>
    <property type="evidence" value="ECO:0007669"/>
    <property type="project" value="InterPro"/>
</dbReference>
<dbReference type="eggNOG" id="KOG2369">
    <property type="taxonomic scope" value="Eukaryota"/>
</dbReference>
<dbReference type="Proteomes" id="UP000013827">
    <property type="component" value="Unassembled WGS sequence"/>
</dbReference>
<evidence type="ECO:0000313" key="1">
    <source>
        <dbReference type="EnsemblProtists" id="EOD13534"/>
    </source>
</evidence>
<dbReference type="SUPFAM" id="SSF53474">
    <property type="entry name" value="alpha/beta-Hydrolases"/>
    <property type="match status" value="1"/>
</dbReference>
<dbReference type="RefSeq" id="XP_005765963.1">
    <property type="nucleotide sequence ID" value="XM_005765906.1"/>
</dbReference>
<protein>
    <recommendedName>
        <fullName evidence="3">Lecithin:cholesterol acyltransferase</fullName>
    </recommendedName>
</protein>
<organism evidence="1 2">
    <name type="scientific">Emiliania huxleyi (strain CCMP1516)</name>
    <dbReference type="NCBI Taxonomy" id="280463"/>
    <lineage>
        <taxon>Eukaryota</taxon>
        <taxon>Haptista</taxon>
        <taxon>Haptophyta</taxon>
        <taxon>Prymnesiophyceae</taxon>
        <taxon>Isochrysidales</taxon>
        <taxon>Noelaerhabdaceae</taxon>
        <taxon>Emiliania</taxon>
    </lineage>
</organism>
<evidence type="ECO:0000313" key="2">
    <source>
        <dbReference type="Proteomes" id="UP000013827"/>
    </source>
</evidence>
<dbReference type="AlphaFoldDB" id="A0A0D3IQJ9"/>
<dbReference type="Gene3D" id="3.40.50.1820">
    <property type="entry name" value="alpha/beta hydrolase"/>
    <property type="match status" value="1"/>
</dbReference>
<accession>A0A0D3IQJ9</accession>
<dbReference type="InterPro" id="IPR003386">
    <property type="entry name" value="LACT/PDAT_acylTrfase"/>
</dbReference>
<dbReference type="GeneID" id="17259711"/>
<keyword evidence="2" id="KW-1185">Reference proteome</keyword>
<dbReference type="Pfam" id="PF02450">
    <property type="entry name" value="LCAT"/>
    <property type="match status" value="1"/>
</dbReference>
<reference evidence="2" key="1">
    <citation type="journal article" date="2013" name="Nature">
        <title>Pan genome of the phytoplankton Emiliania underpins its global distribution.</title>
        <authorList>
            <person name="Read B.A."/>
            <person name="Kegel J."/>
            <person name="Klute M.J."/>
            <person name="Kuo A."/>
            <person name="Lefebvre S.C."/>
            <person name="Maumus F."/>
            <person name="Mayer C."/>
            <person name="Miller J."/>
            <person name="Monier A."/>
            <person name="Salamov A."/>
            <person name="Young J."/>
            <person name="Aguilar M."/>
            <person name="Claverie J.M."/>
            <person name="Frickenhaus S."/>
            <person name="Gonzalez K."/>
            <person name="Herman E.K."/>
            <person name="Lin Y.C."/>
            <person name="Napier J."/>
            <person name="Ogata H."/>
            <person name="Sarno A.F."/>
            <person name="Shmutz J."/>
            <person name="Schroeder D."/>
            <person name="de Vargas C."/>
            <person name="Verret F."/>
            <person name="von Dassow P."/>
            <person name="Valentin K."/>
            <person name="Van de Peer Y."/>
            <person name="Wheeler G."/>
            <person name="Dacks J.B."/>
            <person name="Delwiche C.F."/>
            <person name="Dyhrman S.T."/>
            <person name="Glockner G."/>
            <person name="John U."/>
            <person name="Richards T."/>
            <person name="Worden A.Z."/>
            <person name="Zhang X."/>
            <person name="Grigoriev I.V."/>
            <person name="Allen A.E."/>
            <person name="Bidle K."/>
            <person name="Borodovsky M."/>
            <person name="Bowler C."/>
            <person name="Brownlee C."/>
            <person name="Cock J.M."/>
            <person name="Elias M."/>
            <person name="Gladyshev V.N."/>
            <person name="Groth M."/>
            <person name="Guda C."/>
            <person name="Hadaegh A."/>
            <person name="Iglesias-Rodriguez M.D."/>
            <person name="Jenkins J."/>
            <person name="Jones B.M."/>
            <person name="Lawson T."/>
            <person name="Leese F."/>
            <person name="Lindquist E."/>
            <person name="Lobanov A."/>
            <person name="Lomsadze A."/>
            <person name="Malik S.B."/>
            <person name="Marsh M.E."/>
            <person name="Mackinder L."/>
            <person name="Mock T."/>
            <person name="Mueller-Roeber B."/>
            <person name="Pagarete A."/>
            <person name="Parker M."/>
            <person name="Probert I."/>
            <person name="Quesneville H."/>
            <person name="Raines C."/>
            <person name="Rensing S.A."/>
            <person name="Riano-Pachon D.M."/>
            <person name="Richier S."/>
            <person name="Rokitta S."/>
            <person name="Shiraiwa Y."/>
            <person name="Soanes D.M."/>
            <person name="van der Giezen M."/>
            <person name="Wahlund T.M."/>
            <person name="Williams B."/>
            <person name="Wilson W."/>
            <person name="Wolfe G."/>
            <person name="Wurch L.L."/>
        </authorList>
    </citation>
    <scope>NUCLEOTIDE SEQUENCE</scope>
</reference>
<dbReference type="KEGG" id="ehx:EMIHUDRAFT_212640"/>
<name>A0A0D3IQJ9_EMIH1</name>
<dbReference type="PANTHER" id="PTHR11440">
    <property type="entry name" value="LECITHIN-CHOLESTEROL ACYLTRANSFERASE-RELATED"/>
    <property type="match status" value="1"/>
</dbReference>
<dbReference type="PaxDb" id="2903-EOD13534"/>
<proteinExistence type="predicted"/>
<sequence length="1068" mass="116775">MATKGPDKPYPTQAHLKKLWDRNSYKPRKYVEAQAKTAGRSLSRGVVAAAAATTVDSSDEEELGVEGQANLFAPSSEVGESTNKLTLMMSTDKKETNMLGSGQDPNQQIGFLPEIMSMSQIGNTMLDRVNIFSKSSESYLPDWLADKTNPAKCLKQMGFRPKMPIACINSMGGCQLEVLESTLRPKWVGGKVVLDLPMVTEGFLTNQFSMYTGSAWKSKMKDILDQTEDNVLTQDELRGFIEAHDSLKKDADVQSCLKQIESSGATDDAMLSLLEPVKGQLIQAATEEQFDQGGISEYTVYAQAVYAQHMEMVDGWKDPSGIKVRPVEEPNSLDTIMAMSDLPIIKDVSALMGPILAPLVEFGYEPGKNIRAFPYDWRAALSKLEARDKYFSRMVDGIESMVKSNGQKCVVMSHSMGGRIALYFFHWMTDSSFGKSKGGKQWLDEYIHSFVPIASPNLGAASGSIQHIFPGTVMGLCPAVLNAADGLAMIRSMASICSLWGSGKNLMYTAGSHYFFTRKQGAFHIELLSATYDESVTGDTYVKLEVAGKSVVLKSSTKKGPTPTFGNIFQFSWEEGPDDAENRTLHIKFLQKRGLTGLRDHVFAETHLAFSNTPEGGVTAISVGALDDSVKLYSAPGSWSLLDGVAVGDSVKLKMRVKWIPSNAPVPKFYEMSASYSFATHSSWCTGLGGSGDEGTSEEKQQLLKEAGITEWVPSGKHEYDARSFGDMLALEELPALHAQLTDLCAKDLIFRKTADGLAPALKLVLPIYGCEVDTDIGLVMTRKDAVWEAGQRLNYFEEDHEAEMHTPGYKIVKGTVREVPGECPQASDTEGKKFGELFRSGDGTVPYWSNRSPEKWAKDGCQVNIIEVKGAGHRTINEQAAAHFSVIMHVADEPDVTLRVEELLITDPFDKVAAKKNPYDKKKMSPTQVGTFLGQTSSADALKVYVRVDFGGQKVETAAVLMDQCTGRVPAEQLFGSTREFVFDPTYQVEATVKVKTWKGMWAGAGSKLAGTKSVKINFYEMITASTTKGLIELKFAEGVTVKLSVVGFEAGEKPGCCHLGNKCGCF</sequence>
<dbReference type="InterPro" id="IPR029058">
    <property type="entry name" value="AB_hydrolase_fold"/>
</dbReference>
<evidence type="ECO:0008006" key="3">
    <source>
        <dbReference type="Google" id="ProtNLM"/>
    </source>
</evidence>